<dbReference type="Pfam" id="PF07962">
    <property type="entry name" value="Swi3"/>
    <property type="match status" value="1"/>
</dbReference>
<dbReference type="GO" id="GO:0031297">
    <property type="term" value="P:replication fork processing"/>
    <property type="evidence" value="ECO:0007669"/>
    <property type="project" value="UniProtKB-UniRule"/>
</dbReference>
<keyword evidence="6 7" id="KW-0131">Cell cycle</keyword>
<dbReference type="Proteomes" id="UP000016933">
    <property type="component" value="Unassembled WGS sequence"/>
</dbReference>
<feature type="domain" description="Chromosome segregation in meiosis protein 3" evidence="9">
    <location>
        <begin position="71"/>
        <end position="153"/>
    </location>
</feature>
<comment type="similarity">
    <text evidence="2 7">Belongs to the CSM3 family.</text>
</comment>
<organism evidence="10 11">
    <name type="scientific">Dothistroma septosporum (strain NZE10 / CBS 128990)</name>
    <name type="common">Red band needle blight fungus</name>
    <name type="synonym">Mycosphaerella pini</name>
    <dbReference type="NCBI Taxonomy" id="675120"/>
    <lineage>
        <taxon>Eukaryota</taxon>
        <taxon>Fungi</taxon>
        <taxon>Dikarya</taxon>
        <taxon>Ascomycota</taxon>
        <taxon>Pezizomycotina</taxon>
        <taxon>Dothideomycetes</taxon>
        <taxon>Dothideomycetidae</taxon>
        <taxon>Mycosphaerellales</taxon>
        <taxon>Mycosphaerellaceae</taxon>
        <taxon>Dothistroma</taxon>
    </lineage>
</organism>
<dbReference type="PANTHER" id="PTHR13220:SF11">
    <property type="entry name" value="TIMELESS-INTERACTING PROTEIN"/>
    <property type="match status" value="1"/>
</dbReference>
<keyword evidence="11" id="KW-1185">Reference proteome</keyword>
<evidence type="ECO:0000313" key="11">
    <source>
        <dbReference type="Proteomes" id="UP000016933"/>
    </source>
</evidence>
<dbReference type="STRING" id="675120.N1PI77"/>
<proteinExistence type="inferred from homology"/>
<evidence type="ECO:0000256" key="8">
    <source>
        <dbReference type="SAM" id="MobiDB-lite"/>
    </source>
</evidence>
<dbReference type="GO" id="GO:0000076">
    <property type="term" value="P:DNA replication checkpoint signaling"/>
    <property type="evidence" value="ECO:0007669"/>
    <property type="project" value="UniProtKB-UniRule"/>
</dbReference>
<dbReference type="EMBL" id="KB446542">
    <property type="protein sequence ID" value="EME41829.1"/>
    <property type="molecule type" value="Genomic_DNA"/>
</dbReference>
<dbReference type="GO" id="GO:0003677">
    <property type="term" value="F:DNA binding"/>
    <property type="evidence" value="ECO:0007669"/>
    <property type="project" value="TreeGrafter"/>
</dbReference>
<evidence type="ECO:0000256" key="3">
    <source>
        <dbReference type="ARBA" id="ARBA00022763"/>
    </source>
</evidence>
<evidence type="ECO:0000256" key="2">
    <source>
        <dbReference type="ARBA" id="ARBA00006075"/>
    </source>
</evidence>
<dbReference type="InterPro" id="IPR040038">
    <property type="entry name" value="TIPIN/Csm3/Swi3"/>
</dbReference>
<feature type="compositionally biased region" description="Basic and acidic residues" evidence="8">
    <location>
        <begin position="263"/>
        <end position="277"/>
    </location>
</feature>
<reference evidence="11" key="1">
    <citation type="journal article" date="2012" name="PLoS Genet.">
        <title>The genomes of the fungal plant pathogens Cladosporium fulvum and Dothistroma septosporum reveal adaptation to different hosts and lifestyles but also signatures of common ancestry.</title>
        <authorList>
            <person name="de Wit P.J.G.M."/>
            <person name="van der Burgt A."/>
            <person name="Oekmen B."/>
            <person name="Stergiopoulos I."/>
            <person name="Abd-Elsalam K.A."/>
            <person name="Aerts A.L."/>
            <person name="Bahkali A.H."/>
            <person name="Beenen H.G."/>
            <person name="Chettri P."/>
            <person name="Cox M.P."/>
            <person name="Datema E."/>
            <person name="de Vries R.P."/>
            <person name="Dhillon B."/>
            <person name="Ganley A.R."/>
            <person name="Griffiths S.A."/>
            <person name="Guo Y."/>
            <person name="Hamelin R.C."/>
            <person name="Henrissat B."/>
            <person name="Kabir M.S."/>
            <person name="Jashni M.K."/>
            <person name="Kema G."/>
            <person name="Klaubauf S."/>
            <person name="Lapidus A."/>
            <person name="Levasseur A."/>
            <person name="Lindquist E."/>
            <person name="Mehrabi R."/>
            <person name="Ohm R.A."/>
            <person name="Owen T.J."/>
            <person name="Salamov A."/>
            <person name="Schwelm A."/>
            <person name="Schijlen E."/>
            <person name="Sun H."/>
            <person name="van den Burg H.A."/>
            <person name="van Ham R.C.H.J."/>
            <person name="Zhang S."/>
            <person name="Goodwin S.B."/>
            <person name="Grigoriev I.V."/>
            <person name="Collemare J."/>
            <person name="Bradshaw R.E."/>
        </authorList>
    </citation>
    <scope>NUCLEOTIDE SEQUENCE [LARGE SCALE GENOMIC DNA]</scope>
    <source>
        <strain evidence="11">NZE10 / CBS 128990</strain>
    </source>
</reference>
<sequence length="326" mass="36666">MPSAVPSIPRAGPAPPDELDRLLDYDNAVDDFLRDLPIGEGEQADTTSTDQQPRDEDQEVQVRKKRAPVPKLDENRLLSQAGIPKLRKIAKTRLKFRGKGHEFSDMSRLLNTYQLWLDDLYPRAKFRDALTMVEKVGHSKRMQVVRKAWLDETKPHHRGQSPDVATSDPIGVMDTNQDDHNRSIRRDEDLFAKMVRDRDLSATADAPEGDELDALLAEDRALSARQQPQPNPRAKGPFAEHEPDEDDLDALLAEQDSITASDGDAKKSRSNSRGHEPNDDELGALMGERSTAPRCNAQASYNSRYQREDTDFADEEEVLAGMDGMW</sequence>
<evidence type="ECO:0000259" key="9">
    <source>
        <dbReference type="Pfam" id="PF07962"/>
    </source>
</evidence>
<evidence type="ECO:0000256" key="4">
    <source>
        <dbReference type="ARBA" id="ARBA00022880"/>
    </source>
</evidence>
<dbReference type="OrthoDB" id="437078at2759"/>
<dbReference type="GO" id="GO:0031298">
    <property type="term" value="C:replication fork protection complex"/>
    <property type="evidence" value="ECO:0007669"/>
    <property type="project" value="TreeGrafter"/>
</dbReference>
<evidence type="ECO:0000313" key="10">
    <source>
        <dbReference type="EMBL" id="EME41829.1"/>
    </source>
</evidence>
<dbReference type="GO" id="GO:0006974">
    <property type="term" value="P:DNA damage response"/>
    <property type="evidence" value="ECO:0007669"/>
    <property type="project" value="UniProtKB-KW"/>
</dbReference>
<dbReference type="OMA" id="TRGHEHE"/>
<dbReference type="InterPro" id="IPR012923">
    <property type="entry name" value="Csm3"/>
</dbReference>
<feature type="region of interest" description="Disordered" evidence="8">
    <location>
        <begin position="1"/>
        <end position="21"/>
    </location>
</feature>
<comment type="function">
    <text evidence="7">Plays an important role in the control of DNA replication and the maintenance of replication fork stability.</text>
</comment>
<gene>
    <name evidence="10" type="ORF">DOTSEDRAFT_55546</name>
</gene>
<dbReference type="AlphaFoldDB" id="N1PI77"/>
<evidence type="ECO:0000256" key="1">
    <source>
        <dbReference type="ARBA" id="ARBA00004123"/>
    </source>
</evidence>
<name>N1PI77_DOTSN</name>
<reference evidence="10 11" key="2">
    <citation type="journal article" date="2012" name="PLoS Pathog.">
        <title>Diverse lifestyles and strategies of plant pathogenesis encoded in the genomes of eighteen Dothideomycetes fungi.</title>
        <authorList>
            <person name="Ohm R.A."/>
            <person name="Feau N."/>
            <person name="Henrissat B."/>
            <person name="Schoch C.L."/>
            <person name="Horwitz B.A."/>
            <person name="Barry K.W."/>
            <person name="Condon B.J."/>
            <person name="Copeland A.C."/>
            <person name="Dhillon B."/>
            <person name="Glaser F."/>
            <person name="Hesse C.N."/>
            <person name="Kosti I."/>
            <person name="LaButti K."/>
            <person name="Lindquist E.A."/>
            <person name="Lucas S."/>
            <person name="Salamov A.A."/>
            <person name="Bradshaw R.E."/>
            <person name="Ciuffetti L."/>
            <person name="Hamelin R.C."/>
            <person name="Kema G.H.J."/>
            <person name="Lawrence C."/>
            <person name="Scott J.A."/>
            <person name="Spatafora J.W."/>
            <person name="Turgeon B.G."/>
            <person name="de Wit P.J.G.M."/>
            <person name="Zhong S."/>
            <person name="Goodwin S.B."/>
            <person name="Grigoriev I.V."/>
        </authorList>
    </citation>
    <scope>NUCLEOTIDE SEQUENCE [LARGE SCALE GENOMIC DNA]</scope>
    <source>
        <strain evidence="11">NZE10 / CBS 128990</strain>
    </source>
</reference>
<accession>N1PI77</accession>
<dbReference type="eggNOG" id="KOG3004">
    <property type="taxonomic scope" value="Eukaryota"/>
</dbReference>
<protein>
    <recommendedName>
        <fullName evidence="7">Chromosome segregation in meiosis protein</fullName>
    </recommendedName>
</protein>
<keyword evidence="5 7" id="KW-0539">Nucleus</keyword>
<keyword evidence="4" id="KW-0236">DNA replication inhibitor</keyword>
<feature type="region of interest" description="Disordered" evidence="8">
    <location>
        <begin position="153"/>
        <end position="185"/>
    </location>
</feature>
<feature type="region of interest" description="Disordered" evidence="8">
    <location>
        <begin position="34"/>
        <end position="69"/>
    </location>
</feature>
<feature type="region of interest" description="Disordered" evidence="8">
    <location>
        <begin position="222"/>
        <end position="313"/>
    </location>
</feature>
<evidence type="ECO:0000256" key="7">
    <source>
        <dbReference type="RuleBase" id="RU366049"/>
    </source>
</evidence>
<keyword evidence="3 7" id="KW-0227">DNA damage</keyword>
<evidence type="ECO:0000256" key="6">
    <source>
        <dbReference type="ARBA" id="ARBA00023306"/>
    </source>
</evidence>
<evidence type="ECO:0000256" key="5">
    <source>
        <dbReference type="ARBA" id="ARBA00023242"/>
    </source>
</evidence>
<dbReference type="PANTHER" id="PTHR13220">
    <property type="entry name" value="TIMELESS INTERACTING-RELATED"/>
    <property type="match status" value="1"/>
</dbReference>
<dbReference type="HOGENOM" id="CLU_036204_1_0_1"/>
<comment type="subcellular location">
    <subcellularLocation>
        <location evidence="1 7">Nucleus</location>
    </subcellularLocation>
</comment>
<dbReference type="GO" id="GO:0043111">
    <property type="term" value="P:replication fork arrest"/>
    <property type="evidence" value="ECO:0007669"/>
    <property type="project" value="TreeGrafter"/>
</dbReference>